<evidence type="ECO:0000256" key="1">
    <source>
        <dbReference type="ARBA" id="ARBA00004141"/>
    </source>
</evidence>
<evidence type="ECO:0000313" key="8">
    <source>
        <dbReference type="Proteomes" id="UP000339690"/>
    </source>
</evidence>
<evidence type="ECO:0000256" key="5">
    <source>
        <dbReference type="ARBA" id="ARBA00023136"/>
    </source>
</evidence>
<feature type="transmembrane region" description="Helical" evidence="6">
    <location>
        <begin position="309"/>
        <end position="331"/>
    </location>
</feature>
<organism evidence="7 8">
    <name type="scientific">Gracilibacillus salitolerans</name>
    <dbReference type="NCBI Taxonomy" id="2663022"/>
    <lineage>
        <taxon>Bacteria</taxon>
        <taxon>Bacillati</taxon>
        <taxon>Bacillota</taxon>
        <taxon>Bacilli</taxon>
        <taxon>Bacillales</taxon>
        <taxon>Bacillaceae</taxon>
        <taxon>Gracilibacillus</taxon>
    </lineage>
</organism>
<evidence type="ECO:0000256" key="4">
    <source>
        <dbReference type="ARBA" id="ARBA00022989"/>
    </source>
</evidence>
<name>A0A5Q2TMJ1_9BACI</name>
<dbReference type="Pfam" id="PF01594">
    <property type="entry name" value="AI-2E_transport"/>
    <property type="match status" value="1"/>
</dbReference>
<dbReference type="PANTHER" id="PTHR21716:SF68">
    <property type="entry name" value="TRANSPORT PROTEIN YTVI-RELATED"/>
    <property type="match status" value="1"/>
</dbReference>
<keyword evidence="3 6" id="KW-0812">Transmembrane</keyword>
<protein>
    <submittedName>
        <fullName evidence="7">Sporulation integral membrane protein YtvI</fullName>
    </submittedName>
</protein>
<feature type="transmembrane region" description="Helical" evidence="6">
    <location>
        <begin position="89"/>
        <end position="113"/>
    </location>
</feature>
<accession>A0A5Q2TMJ1</accession>
<dbReference type="InterPro" id="IPR002549">
    <property type="entry name" value="AI-2E-like"/>
</dbReference>
<dbReference type="AlphaFoldDB" id="A0A5Q2TMJ1"/>
<comment type="similarity">
    <text evidence="2">Belongs to the autoinducer-2 exporter (AI-2E) (TC 2.A.86) family.</text>
</comment>
<evidence type="ECO:0000256" key="3">
    <source>
        <dbReference type="ARBA" id="ARBA00022692"/>
    </source>
</evidence>
<gene>
    <name evidence="7" type="primary">ytvI</name>
    <name evidence="7" type="ORF">GI584_15110</name>
</gene>
<feature type="transmembrane region" description="Helical" evidence="6">
    <location>
        <begin position="257"/>
        <end position="276"/>
    </location>
</feature>
<sequence length="404" mass="46332">MSSTASNQCLSYHKVPDFKKITSDFKGDFNMLTKQMSLRIFYLIAILSMLLLTIYLIIQFLFPFFLACIFAILLYPVIQLMHNHLKIPYVLSCLLGILIAIISTILSLFYIGLELLQGIVYLTKWIPDNLRFLLEQSINHFNQWIQPLIQKANQYIHSLPEEQHSIIEEQLAEISISIADQIAYLLEIILNWVGNQVSSLPGSVTILIFSFLCTFFICKDWDKFYQYVSKKIPLSYIQIATTVSKQIKSKVIRYLKAQLLLISITFTIILLGLNLFQIKHAFTIALFMALVDLLPILGTGIIFVPWSLYLFMTGETTLAICLFSLYLFVILQRQILEPKIVSNALGIHPILTILAIYLGFQLFGVKGIWLGPAILFVGKACSEANLFYILWQYIKHNRFSVDKS</sequence>
<evidence type="ECO:0000256" key="6">
    <source>
        <dbReference type="SAM" id="Phobius"/>
    </source>
</evidence>
<feature type="transmembrane region" description="Helical" evidence="6">
    <location>
        <begin position="40"/>
        <end position="58"/>
    </location>
</feature>
<comment type="subcellular location">
    <subcellularLocation>
        <location evidence="1">Membrane</location>
        <topology evidence="1">Multi-pass membrane protein</topology>
    </subcellularLocation>
</comment>
<dbReference type="EMBL" id="CP045915">
    <property type="protein sequence ID" value="QGH35297.1"/>
    <property type="molecule type" value="Genomic_DNA"/>
</dbReference>
<feature type="transmembrane region" description="Helical" evidence="6">
    <location>
        <begin position="369"/>
        <end position="391"/>
    </location>
</feature>
<dbReference type="GO" id="GO:0016020">
    <property type="term" value="C:membrane"/>
    <property type="evidence" value="ECO:0007669"/>
    <property type="project" value="UniProtKB-SubCell"/>
</dbReference>
<dbReference type="NCBIfam" id="TIGR02872">
    <property type="entry name" value="spore_ytvI"/>
    <property type="match status" value="1"/>
</dbReference>
<evidence type="ECO:0000256" key="2">
    <source>
        <dbReference type="ARBA" id="ARBA00009773"/>
    </source>
</evidence>
<keyword evidence="8" id="KW-1185">Reference proteome</keyword>
<feature type="transmembrane region" description="Helical" evidence="6">
    <location>
        <begin position="283"/>
        <end position="303"/>
    </location>
</feature>
<keyword evidence="5 6" id="KW-0472">Membrane</keyword>
<dbReference type="PANTHER" id="PTHR21716">
    <property type="entry name" value="TRANSMEMBRANE PROTEIN"/>
    <property type="match status" value="1"/>
</dbReference>
<keyword evidence="4 6" id="KW-1133">Transmembrane helix</keyword>
<feature type="transmembrane region" description="Helical" evidence="6">
    <location>
        <begin position="64"/>
        <end position="82"/>
    </location>
</feature>
<feature type="transmembrane region" description="Helical" evidence="6">
    <location>
        <begin position="200"/>
        <end position="217"/>
    </location>
</feature>
<dbReference type="KEGG" id="grc:GI584_15110"/>
<feature type="transmembrane region" description="Helical" evidence="6">
    <location>
        <begin position="343"/>
        <end position="363"/>
    </location>
</feature>
<reference evidence="7 8" key="1">
    <citation type="submission" date="2019-11" db="EMBL/GenBank/DDBJ databases">
        <title>Gracilibacillus salitolerans sp. nov., a moderate halophile isolated from a saline soil in northwest China.</title>
        <authorList>
            <person name="Gan L."/>
        </authorList>
    </citation>
    <scope>NUCLEOTIDE SEQUENCE [LARGE SCALE GENOMIC DNA]</scope>
    <source>
        <strain evidence="7 8">SCU50</strain>
    </source>
</reference>
<dbReference type="GO" id="GO:0055085">
    <property type="term" value="P:transmembrane transport"/>
    <property type="evidence" value="ECO:0007669"/>
    <property type="project" value="TreeGrafter"/>
</dbReference>
<dbReference type="Proteomes" id="UP000339690">
    <property type="component" value="Chromosome"/>
</dbReference>
<proteinExistence type="inferred from homology"/>
<dbReference type="InterPro" id="IPR014227">
    <property type="entry name" value="YtvI-like"/>
</dbReference>
<evidence type="ECO:0000313" key="7">
    <source>
        <dbReference type="EMBL" id="QGH35297.1"/>
    </source>
</evidence>